<evidence type="ECO:0000256" key="6">
    <source>
        <dbReference type="ARBA" id="ARBA00023136"/>
    </source>
</evidence>
<dbReference type="CDD" id="cd06261">
    <property type="entry name" value="TM_PBP2"/>
    <property type="match status" value="1"/>
</dbReference>
<protein>
    <submittedName>
        <fullName evidence="9">ABC transporter permease</fullName>
    </submittedName>
</protein>
<dbReference type="InterPro" id="IPR045621">
    <property type="entry name" value="BPD_transp_1_N"/>
</dbReference>
<dbReference type="KEGG" id="coh:EAV92_22270"/>
<evidence type="ECO:0000259" key="8">
    <source>
        <dbReference type="PROSITE" id="PS50928"/>
    </source>
</evidence>
<dbReference type="InterPro" id="IPR035906">
    <property type="entry name" value="MetI-like_sf"/>
</dbReference>
<feature type="transmembrane region" description="Helical" evidence="7">
    <location>
        <begin position="175"/>
        <end position="192"/>
    </location>
</feature>
<organism evidence="9 10">
    <name type="scientific">Cohnella candidum</name>
    <dbReference type="NCBI Taxonomy" id="2674991"/>
    <lineage>
        <taxon>Bacteria</taxon>
        <taxon>Bacillati</taxon>
        <taxon>Bacillota</taxon>
        <taxon>Bacilli</taxon>
        <taxon>Bacillales</taxon>
        <taxon>Paenibacillaceae</taxon>
        <taxon>Cohnella</taxon>
    </lineage>
</organism>
<keyword evidence="10" id="KW-1185">Reference proteome</keyword>
<evidence type="ECO:0000313" key="10">
    <source>
        <dbReference type="Proteomes" id="UP000269097"/>
    </source>
</evidence>
<evidence type="ECO:0000256" key="3">
    <source>
        <dbReference type="ARBA" id="ARBA00022475"/>
    </source>
</evidence>
<dbReference type="AlphaFoldDB" id="A0A3G3K4F2"/>
<dbReference type="Pfam" id="PF00528">
    <property type="entry name" value="BPD_transp_1"/>
    <property type="match status" value="1"/>
</dbReference>
<evidence type="ECO:0000256" key="4">
    <source>
        <dbReference type="ARBA" id="ARBA00022692"/>
    </source>
</evidence>
<evidence type="ECO:0000313" key="9">
    <source>
        <dbReference type="EMBL" id="AYQ75041.1"/>
    </source>
</evidence>
<comment type="similarity">
    <text evidence="7">Belongs to the binding-protein-dependent transport system permease family.</text>
</comment>
<reference evidence="9 10" key="1">
    <citation type="submission" date="2018-10" db="EMBL/GenBank/DDBJ databases">
        <title>Genome Sequence of Cohnella sp.</title>
        <authorList>
            <person name="Srinivasan S."/>
            <person name="Kim M.K."/>
        </authorList>
    </citation>
    <scope>NUCLEOTIDE SEQUENCE [LARGE SCALE GENOMIC DNA]</scope>
    <source>
        <strain evidence="9 10">18JY8-7</strain>
    </source>
</reference>
<name>A0A3G3K4F2_9BACL</name>
<feature type="domain" description="ABC transmembrane type-1" evidence="8">
    <location>
        <begin position="95"/>
        <end position="296"/>
    </location>
</feature>
<evidence type="ECO:0000256" key="7">
    <source>
        <dbReference type="RuleBase" id="RU363032"/>
    </source>
</evidence>
<dbReference type="EMBL" id="CP033433">
    <property type="protein sequence ID" value="AYQ75041.1"/>
    <property type="molecule type" value="Genomic_DNA"/>
</dbReference>
<dbReference type="GO" id="GO:0005886">
    <property type="term" value="C:plasma membrane"/>
    <property type="evidence" value="ECO:0007669"/>
    <property type="project" value="UniProtKB-SubCell"/>
</dbReference>
<feature type="transmembrane region" description="Helical" evidence="7">
    <location>
        <begin position="9"/>
        <end position="27"/>
    </location>
</feature>
<dbReference type="PROSITE" id="PS50928">
    <property type="entry name" value="ABC_TM1"/>
    <property type="match status" value="1"/>
</dbReference>
<keyword evidence="4 7" id="KW-0812">Transmembrane</keyword>
<feature type="transmembrane region" description="Helical" evidence="7">
    <location>
        <begin position="227"/>
        <end position="249"/>
    </location>
</feature>
<dbReference type="Pfam" id="PF19300">
    <property type="entry name" value="BPD_transp_1_N"/>
    <property type="match status" value="1"/>
</dbReference>
<evidence type="ECO:0000256" key="2">
    <source>
        <dbReference type="ARBA" id="ARBA00022448"/>
    </source>
</evidence>
<comment type="subcellular location">
    <subcellularLocation>
        <location evidence="1 7">Cell membrane</location>
        <topology evidence="1 7">Multi-pass membrane protein</topology>
    </subcellularLocation>
</comment>
<dbReference type="SUPFAM" id="SSF161098">
    <property type="entry name" value="MetI-like"/>
    <property type="match status" value="1"/>
</dbReference>
<gene>
    <name evidence="9" type="ORF">EAV92_22270</name>
</gene>
<evidence type="ECO:0000256" key="1">
    <source>
        <dbReference type="ARBA" id="ARBA00004651"/>
    </source>
</evidence>
<feature type="transmembrane region" description="Helical" evidence="7">
    <location>
        <begin position="134"/>
        <end position="155"/>
    </location>
</feature>
<sequence length="309" mass="33786">MLKYTLRRLLYMVVTLWIIVTVTFFLMKLLPGDPFGEAVLKLPPESLAIIKAQYGLDKPVWQQYLTYLGHVVQGDLGVSYSFPTRSVVSVIKDAFPASFELGLISLIFAIIVGLFLGIIAALRHNKAGDYTASIIALIGISIPSFVIGPLLSYFIGVKLRWLPPGLWLGPEHRVLPALALSLGTIAILARMMRASMLEVMGLDFIKTAKSKGLSRSTIVGKHMIRNAILPVVTILGPIAVNVLTGTLVVEKIFSVPGLGSQFVSSIYSNDYTMITGLTLFYAAVLIIVMFLTDIVYGFVDPRIRLGKGK</sequence>
<dbReference type="RefSeq" id="WP_123043121.1">
    <property type="nucleotide sequence ID" value="NZ_CP033433.1"/>
</dbReference>
<dbReference type="PANTHER" id="PTHR43163:SF6">
    <property type="entry name" value="DIPEPTIDE TRANSPORT SYSTEM PERMEASE PROTEIN DPPB-RELATED"/>
    <property type="match status" value="1"/>
</dbReference>
<keyword evidence="2 7" id="KW-0813">Transport</keyword>
<keyword evidence="6 7" id="KW-0472">Membrane</keyword>
<accession>A0A3G3K4F2</accession>
<dbReference type="Gene3D" id="1.10.3720.10">
    <property type="entry name" value="MetI-like"/>
    <property type="match status" value="1"/>
</dbReference>
<feature type="transmembrane region" description="Helical" evidence="7">
    <location>
        <begin position="279"/>
        <end position="299"/>
    </location>
</feature>
<dbReference type="InterPro" id="IPR000515">
    <property type="entry name" value="MetI-like"/>
</dbReference>
<evidence type="ECO:0000256" key="5">
    <source>
        <dbReference type="ARBA" id="ARBA00022989"/>
    </source>
</evidence>
<proteinExistence type="inferred from homology"/>
<keyword evidence="3" id="KW-1003">Cell membrane</keyword>
<dbReference type="Proteomes" id="UP000269097">
    <property type="component" value="Chromosome"/>
</dbReference>
<dbReference type="PANTHER" id="PTHR43163">
    <property type="entry name" value="DIPEPTIDE TRANSPORT SYSTEM PERMEASE PROTEIN DPPB-RELATED"/>
    <property type="match status" value="1"/>
</dbReference>
<keyword evidence="5 7" id="KW-1133">Transmembrane helix</keyword>
<feature type="transmembrane region" description="Helical" evidence="7">
    <location>
        <begin position="101"/>
        <end position="122"/>
    </location>
</feature>
<dbReference type="GO" id="GO:0055085">
    <property type="term" value="P:transmembrane transport"/>
    <property type="evidence" value="ECO:0007669"/>
    <property type="project" value="InterPro"/>
</dbReference>